<dbReference type="CDD" id="cd17470">
    <property type="entry name" value="T3SS_Flik_C"/>
    <property type="match status" value="1"/>
</dbReference>
<dbReference type="InterPro" id="IPR038610">
    <property type="entry name" value="FliK-like_C_sf"/>
</dbReference>
<dbReference type="Proteomes" id="UP000648075">
    <property type="component" value="Unassembled WGS sequence"/>
</dbReference>
<sequence length="413" mass="40930">MPVRALPPLPTQPLASGAPAPSAGAEPGAFQAALANSGGGGEPAPPVPAGTDRRDPAMAGVDTTAAPGIAELCLPANEPIAVPASVVTEPEPVAGQAGETQDTPPVANPAPPPAAARPPVAAPVQTGPVVTAVLAEAAPLVTQTPAAPVASSQKRKGAAVDASVTEASAPADRPVAGPPASAPVAVAAAPAPPVAGKATPSPLEERAAPMEARSTGHATGHAAAEPAAPAPPTEARVSAPLFSQTLEAAVPRAPAQPYDASPAATATVTVREGRFGADVGVAIARARESAAEGGGDALLIRLDPRHLGRIDVRMTFDDDGTMRAVMRADSPAALDLLRRESIHLDRALADAGIRADAQSLRFESGGGGSGHHESARHRGFTPSGPTAEFQPVADGAQPDLRSLRGSGHLDVLA</sequence>
<keyword evidence="4" id="KW-1185">Reference proteome</keyword>
<evidence type="ECO:0000259" key="2">
    <source>
        <dbReference type="Pfam" id="PF02120"/>
    </source>
</evidence>
<reference evidence="3" key="2">
    <citation type="submission" date="2020-09" db="EMBL/GenBank/DDBJ databases">
        <authorList>
            <person name="Sun Q."/>
            <person name="Kim S."/>
        </authorList>
    </citation>
    <scope>NUCLEOTIDE SEQUENCE</scope>
    <source>
        <strain evidence="3">KCTC 32255</strain>
    </source>
</reference>
<proteinExistence type="predicted"/>
<feature type="region of interest" description="Disordered" evidence="1">
    <location>
        <begin position="161"/>
        <end position="234"/>
    </location>
</feature>
<feature type="compositionally biased region" description="Pro residues" evidence="1">
    <location>
        <begin position="106"/>
        <end position="116"/>
    </location>
</feature>
<dbReference type="RefSeq" id="WP_229813874.1">
    <property type="nucleotide sequence ID" value="NZ_BMZA01000003.1"/>
</dbReference>
<dbReference type="EMBL" id="BMZA01000003">
    <property type="protein sequence ID" value="GGZ00506.1"/>
    <property type="molecule type" value="Genomic_DNA"/>
</dbReference>
<dbReference type="InterPro" id="IPR021136">
    <property type="entry name" value="Flagellar_hook_control-like_C"/>
</dbReference>
<gene>
    <name evidence="3" type="ORF">GCM10011614_14440</name>
</gene>
<evidence type="ECO:0000256" key="1">
    <source>
        <dbReference type="SAM" id="MobiDB-lite"/>
    </source>
</evidence>
<feature type="compositionally biased region" description="Pro residues" evidence="1">
    <location>
        <begin position="1"/>
        <end position="11"/>
    </location>
</feature>
<organism evidence="3 4">
    <name type="scientific">Novosphingobium colocasiae</name>
    <dbReference type="NCBI Taxonomy" id="1256513"/>
    <lineage>
        <taxon>Bacteria</taxon>
        <taxon>Pseudomonadati</taxon>
        <taxon>Pseudomonadota</taxon>
        <taxon>Alphaproteobacteria</taxon>
        <taxon>Sphingomonadales</taxon>
        <taxon>Sphingomonadaceae</taxon>
        <taxon>Novosphingobium</taxon>
    </lineage>
</organism>
<reference evidence="3" key="1">
    <citation type="journal article" date="2014" name="Int. J. Syst. Evol. Microbiol.">
        <title>Complete genome sequence of Corynebacterium casei LMG S-19264T (=DSM 44701T), isolated from a smear-ripened cheese.</title>
        <authorList>
            <consortium name="US DOE Joint Genome Institute (JGI-PGF)"/>
            <person name="Walter F."/>
            <person name="Albersmeier A."/>
            <person name="Kalinowski J."/>
            <person name="Ruckert C."/>
        </authorList>
    </citation>
    <scope>NUCLEOTIDE SEQUENCE</scope>
    <source>
        <strain evidence="3">KCTC 32255</strain>
    </source>
</reference>
<feature type="region of interest" description="Disordered" evidence="1">
    <location>
        <begin position="361"/>
        <end position="413"/>
    </location>
</feature>
<accession>A0A918PD67</accession>
<feature type="domain" description="Flagellar hook-length control protein-like C-terminal" evidence="2">
    <location>
        <begin position="293"/>
        <end position="364"/>
    </location>
</feature>
<protein>
    <recommendedName>
        <fullName evidence="2">Flagellar hook-length control protein-like C-terminal domain-containing protein</fullName>
    </recommendedName>
</protein>
<comment type="caution">
    <text evidence="3">The sequence shown here is derived from an EMBL/GenBank/DDBJ whole genome shotgun (WGS) entry which is preliminary data.</text>
</comment>
<dbReference type="Gene3D" id="3.30.750.140">
    <property type="match status" value="1"/>
</dbReference>
<evidence type="ECO:0000313" key="3">
    <source>
        <dbReference type="EMBL" id="GGZ00506.1"/>
    </source>
</evidence>
<feature type="region of interest" description="Disordered" evidence="1">
    <location>
        <begin position="86"/>
        <end position="122"/>
    </location>
</feature>
<dbReference type="Pfam" id="PF02120">
    <property type="entry name" value="Flg_hook"/>
    <property type="match status" value="1"/>
</dbReference>
<dbReference type="AlphaFoldDB" id="A0A918PD67"/>
<feature type="region of interest" description="Disordered" evidence="1">
    <location>
        <begin position="1"/>
        <end position="63"/>
    </location>
</feature>
<feature type="compositionally biased region" description="Low complexity" evidence="1">
    <location>
        <begin position="15"/>
        <end position="29"/>
    </location>
</feature>
<evidence type="ECO:0000313" key="4">
    <source>
        <dbReference type="Proteomes" id="UP000648075"/>
    </source>
</evidence>
<name>A0A918PD67_9SPHN</name>
<feature type="compositionally biased region" description="Low complexity" evidence="1">
    <location>
        <begin position="216"/>
        <end position="227"/>
    </location>
</feature>